<feature type="domain" description="NAD(P)-binding" evidence="1">
    <location>
        <begin position="7"/>
        <end position="186"/>
    </location>
</feature>
<accession>A0A9D1W9M1</accession>
<evidence type="ECO:0000259" key="1">
    <source>
        <dbReference type="Pfam" id="PF13460"/>
    </source>
</evidence>
<dbReference type="PANTHER" id="PTHR15020">
    <property type="entry name" value="FLAVIN REDUCTASE-RELATED"/>
    <property type="match status" value="1"/>
</dbReference>
<proteinExistence type="predicted"/>
<dbReference type="InterPro" id="IPR016040">
    <property type="entry name" value="NAD(P)-bd_dom"/>
</dbReference>
<gene>
    <name evidence="2" type="ORF">H9853_07905</name>
</gene>
<sequence length="210" mass="23401">MKVLVIGASGRVGYQLVETLIEDGYKVVGTTRKKEKLFKDANYEQINLDITGPLDVIEKDIPENTDVIIFVSGSRGKDLLQVDLHGAVKTMQAAENKGIKRYVMLSALFSLQPDKWYTLIDYYTAKYFADLYLMNQTKLDYTIVQPGYLAETAGNGKIQVDESKLDIKGQVSIRSVALTIKAVIKNKNTIGKRIPFLDGDTTIDEAVSQL</sequence>
<dbReference type="AlphaFoldDB" id="A0A9D1W9M1"/>
<name>A0A9D1W9M1_9SPHI</name>
<dbReference type="Proteomes" id="UP000824156">
    <property type="component" value="Unassembled WGS sequence"/>
</dbReference>
<dbReference type="PANTHER" id="PTHR15020:SF50">
    <property type="entry name" value="UPF0659 PROTEIN YMR090W"/>
    <property type="match status" value="1"/>
</dbReference>
<dbReference type="Gene3D" id="3.40.50.720">
    <property type="entry name" value="NAD(P)-binding Rossmann-like Domain"/>
    <property type="match status" value="1"/>
</dbReference>
<reference evidence="2" key="1">
    <citation type="journal article" date="2021" name="PeerJ">
        <title>Extensive microbial diversity within the chicken gut microbiome revealed by metagenomics and culture.</title>
        <authorList>
            <person name="Gilroy R."/>
            <person name="Ravi A."/>
            <person name="Getino M."/>
            <person name="Pursley I."/>
            <person name="Horton D.L."/>
            <person name="Alikhan N.F."/>
            <person name="Baker D."/>
            <person name="Gharbi K."/>
            <person name="Hall N."/>
            <person name="Watson M."/>
            <person name="Adriaenssens E.M."/>
            <person name="Foster-Nyarko E."/>
            <person name="Jarju S."/>
            <person name="Secka A."/>
            <person name="Antonio M."/>
            <person name="Oren A."/>
            <person name="Chaudhuri R.R."/>
            <person name="La Ragione R."/>
            <person name="Hildebrand F."/>
            <person name="Pallen M.J."/>
        </authorList>
    </citation>
    <scope>NUCLEOTIDE SEQUENCE</scope>
    <source>
        <strain evidence="2">1719</strain>
    </source>
</reference>
<organism evidence="2 3">
    <name type="scientific">Candidatus Sphingobacterium stercoripullorum</name>
    <dbReference type="NCBI Taxonomy" id="2838759"/>
    <lineage>
        <taxon>Bacteria</taxon>
        <taxon>Pseudomonadati</taxon>
        <taxon>Bacteroidota</taxon>
        <taxon>Sphingobacteriia</taxon>
        <taxon>Sphingobacteriales</taxon>
        <taxon>Sphingobacteriaceae</taxon>
        <taxon>Sphingobacterium</taxon>
    </lineage>
</organism>
<dbReference type="EMBL" id="DXEZ01000220">
    <property type="protein sequence ID" value="HIX54934.1"/>
    <property type="molecule type" value="Genomic_DNA"/>
</dbReference>
<dbReference type="Pfam" id="PF13460">
    <property type="entry name" value="NAD_binding_10"/>
    <property type="match status" value="1"/>
</dbReference>
<reference evidence="2" key="2">
    <citation type="submission" date="2021-04" db="EMBL/GenBank/DDBJ databases">
        <authorList>
            <person name="Gilroy R."/>
        </authorList>
    </citation>
    <scope>NUCLEOTIDE SEQUENCE</scope>
    <source>
        <strain evidence="2">1719</strain>
    </source>
</reference>
<dbReference type="InterPro" id="IPR036291">
    <property type="entry name" value="NAD(P)-bd_dom_sf"/>
</dbReference>
<protein>
    <submittedName>
        <fullName evidence="2">NAD(P)H-binding protein</fullName>
    </submittedName>
</protein>
<dbReference type="SUPFAM" id="SSF51735">
    <property type="entry name" value="NAD(P)-binding Rossmann-fold domains"/>
    <property type="match status" value="1"/>
</dbReference>
<evidence type="ECO:0000313" key="3">
    <source>
        <dbReference type="Proteomes" id="UP000824156"/>
    </source>
</evidence>
<comment type="caution">
    <text evidence="2">The sequence shown here is derived from an EMBL/GenBank/DDBJ whole genome shotgun (WGS) entry which is preliminary data.</text>
</comment>
<evidence type="ECO:0000313" key="2">
    <source>
        <dbReference type="EMBL" id="HIX54934.1"/>
    </source>
</evidence>